<protein>
    <submittedName>
        <fullName evidence="1">Uncharacterized protein</fullName>
    </submittedName>
</protein>
<organism evidence="1 2">
    <name type="scientific">Paraburkholderia phymatum</name>
    <dbReference type="NCBI Taxonomy" id="148447"/>
    <lineage>
        <taxon>Bacteria</taxon>
        <taxon>Pseudomonadati</taxon>
        <taxon>Pseudomonadota</taxon>
        <taxon>Betaproteobacteria</taxon>
        <taxon>Burkholderiales</taxon>
        <taxon>Burkholderiaceae</taxon>
        <taxon>Paraburkholderia</taxon>
    </lineage>
</organism>
<keyword evidence="2" id="KW-1185">Reference proteome</keyword>
<reference evidence="1" key="1">
    <citation type="submission" date="2024-07" db="EMBL/GenBank/DDBJ databases">
        <title>A survey of Mimosa microsymbionts across Brazilian biomes reveals a high diversity of Paraburkholderia nodulating endemic species, but also that Cupriavidus is common as a symbiont of widespread species.</title>
        <authorList>
            <person name="Rouws L."/>
            <person name="Barauna A."/>
            <person name="Beukes C."/>
            <person name="Rouws J.R.C."/>
            <person name="De Faria S.M."/>
            <person name="Gross E."/>
            <person name="Bueno Dos Reis Junior F."/>
            <person name="Simon M.F."/>
            <person name="Maluk M."/>
            <person name="Odee D.W."/>
            <person name="Kenicer G."/>
            <person name="Young J.P.W."/>
            <person name="Reis V.M."/>
            <person name="Zilli J."/>
            <person name="James E.K."/>
        </authorList>
    </citation>
    <scope>NUCLEOTIDE SEQUENCE</scope>
    <source>
        <strain evidence="1">EG181B</strain>
    </source>
</reference>
<gene>
    <name evidence="1" type="ORF">AB4Y32_10005</name>
</gene>
<name>A0ACC6TXS2_9BURK</name>
<dbReference type="EMBL" id="JBFRCH010000004">
    <property type="protein sequence ID" value="MEX3932126.1"/>
    <property type="molecule type" value="Genomic_DNA"/>
</dbReference>
<comment type="caution">
    <text evidence="1">The sequence shown here is derived from an EMBL/GenBank/DDBJ whole genome shotgun (WGS) entry which is preliminary data.</text>
</comment>
<accession>A0ACC6TXS2</accession>
<evidence type="ECO:0000313" key="2">
    <source>
        <dbReference type="Proteomes" id="UP001558850"/>
    </source>
</evidence>
<proteinExistence type="predicted"/>
<dbReference type="Proteomes" id="UP001558850">
    <property type="component" value="Unassembled WGS sequence"/>
</dbReference>
<sequence>MLNELTRLTYLSFYMWKAGVGEIDLAVYEAAEDALNQAVAGAERTGVWHLPESHVRALEQMLVAYDGQIATVSARTYMEAVIRLDRVLSQNTPQSPVAKMLATEQLKLRASELNS</sequence>
<evidence type="ECO:0000313" key="1">
    <source>
        <dbReference type="EMBL" id="MEX3932126.1"/>
    </source>
</evidence>